<dbReference type="InterPro" id="IPR046960">
    <property type="entry name" value="PPR_At4g14850-like_plant"/>
</dbReference>
<protein>
    <submittedName>
        <fullName evidence="3">Pentatricopeptide repeat-containing protein</fullName>
    </submittedName>
</protein>
<dbReference type="PANTHER" id="PTHR47926:SF348">
    <property type="entry name" value="PENTATRICOPEPTIDE REPEAT-CONTAINING PROTEIN"/>
    <property type="match status" value="1"/>
</dbReference>
<accession>A0AAQ3Q793</accession>
<dbReference type="InterPro" id="IPR046848">
    <property type="entry name" value="E_motif"/>
</dbReference>
<dbReference type="PANTHER" id="PTHR47926">
    <property type="entry name" value="PENTATRICOPEPTIDE REPEAT-CONTAINING PROTEIN"/>
    <property type="match status" value="1"/>
</dbReference>
<dbReference type="NCBIfam" id="TIGR00756">
    <property type="entry name" value="PPR"/>
    <property type="match status" value="5"/>
</dbReference>
<evidence type="ECO:0000256" key="1">
    <source>
        <dbReference type="ARBA" id="ARBA00022737"/>
    </source>
</evidence>
<gene>
    <name evidence="3" type="ORF">Cni_G10358</name>
</gene>
<evidence type="ECO:0000256" key="2">
    <source>
        <dbReference type="PROSITE-ProRule" id="PRU00708"/>
    </source>
</evidence>
<dbReference type="Pfam" id="PF20431">
    <property type="entry name" value="E_motif"/>
    <property type="match status" value="1"/>
</dbReference>
<dbReference type="InterPro" id="IPR011990">
    <property type="entry name" value="TPR-like_helical_dom_sf"/>
</dbReference>
<organism evidence="3 4">
    <name type="scientific">Canna indica</name>
    <name type="common">Indian-shot</name>
    <dbReference type="NCBI Taxonomy" id="4628"/>
    <lineage>
        <taxon>Eukaryota</taxon>
        <taxon>Viridiplantae</taxon>
        <taxon>Streptophyta</taxon>
        <taxon>Embryophyta</taxon>
        <taxon>Tracheophyta</taxon>
        <taxon>Spermatophyta</taxon>
        <taxon>Magnoliopsida</taxon>
        <taxon>Liliopsida</taxon>
        <taxon>Zingiberales</taxon>
        <taxon>Cannaceae</taxon>
        <taxon>Canna</taxon>
    </lineage>
</organism>
<keyword evidence="1" id="KW-0677">Repeat</keyword>
<dbReference type="InterPro" id="IPR002885">
    <property type="entry name" value="PPR_rpt"/>
</dbReference>
<dbReference type="GO" id="GO:0003723">
    <property type="term" value="F:RNA binding"/>
    <property type="evidence" value="ECO:0007669"/>
    <property type="project" value="InterPro"/>
</dbReference>
<sequence length="476" mass="52994">MPCLELLLQYLHNHPCKLPQIHALLITSGFLQSPPRRLIPMWQGSSPTFSYNCLIRACLRRRDPPDASLRIFAQMLAHGVRPNRHTFPSLFKAVATTDSSPSTGRSVHSQALRRGIILDDFTNCSIVDFYSRVGDLSSARKTFDEMIQPDLASGNSMLHALCLHGDLASALVFFESMVDRDVISWTSLISGYARNGRFDEAIGLFRRWIMQKGLPLRPNEAMLVSVLSACANLDDFRALFYGLEIHGYIVRNEAPLTAFLGTALVDMYSKHGYLGYCTNVFEATVEKEVCTWNAMMSALAGNGKAAEALHLFDQMRVAGLQPNHITFVALLTACARQKLVDLGLKWFKLMTSEFGLVPLMEHYGCVVDLLAKAGFIKEAIQFIRRMPLQADASVLGALLGACKVHENAQVGDDVGKQLISLQPWHSGRYMILRNIYAASGRWDDAAGIKNAMEKLSIKKPTGHSWVVYGKYGLRQH</sequence>
<evidence type="ECO:0000313" key="3">
    <source>
        <dbReference type="EMBL" id="WOL01641.1"/>
    </source>
</evidence>
<feature type="repeat" description="PPR" evidence="2">
    <location>
        <begin position="47"/>
        <end position="82"/>
    </location>
</feature>
<dbReference type="PROSITE" id="PS51375">
    <property type="entry name" value="PPR"/>
    <property type="match status" value="3"/>
</dbReference>
<feature type="repeat" description="PPR" evidence="2">
    <location>
        <begin position="181"/>
        <end position="216"/>
    </location>
</feature>
<dbReference type="Proteomes" id="UP001327560">
    <property type="component" value="Chromosome 3"/>
</dbReference>
<reference evidence="3 4" key="1">
    <citation type="submission" date="2023-10" db="EMBL/GenBank/DDBJ databases">
        <title>Chromosome-scale genome assembly provides insights into flower coloration mechanisms of Canna indica.</title>
        <authorList>
            <person name="Li C."/>
        </authorList>
    </citation>
    <scope>NUCLEOTIDE SEQUENCE [LARGE SCALE GENOMIC DNA]</scope>
    <source>
        <tissue evidence="3">Flower</tissue>
    </source>
</reference>
<dbReference type="Pfam" id="PF01535">
    <property type="entry name" value="PPR"/>
    <property type="match status" value="4"/>
</dbReference>
<proteinExistence type="predicted"/>
<feature type="repeat" description="PPR" evidence="2">
    <location>
        <begin position="288"/>
        <end position="322"/>
    </location>
</feature>
<dbReference type="Gene3D" id="1.25.40.10">
    <property type="entry name" value="Tetratricopeptide repeat domain"/>
    <property type="match status" value="3"/>
</dbReference>
<keyword evidence="4" id="KW-1185">Reference proteome</keyword>
<dbReference type="GO" id="GO:0009451">
    <property type="term" value="P:RNA modification"/>
    <property type="evidence" value="ECO:0007669"/>
    <property type="project" value="InterPro"/>
</dbReference>
<dbReference type="Pfam" id="PF13041">
    <property type="entry name" value="PPR_2"/>
    <property type="match status" value="2"/>
</dbReference>
<name>A0AAQ3Q793_9LILI</name>
<evidence type="ECO:0000313" key="4">
    <source>
        <dbReference type="Proteomes" id="UP001327560"/>
    </source>
</evidence>
<dbReference type="EMBL" id="CP136892">
    <property type="protein sequence ID" value="WOL01641.1"/>
    <property type="molecule type" value="Genomic_DNA"/>
</dbReference>
<dbReference type="FunFam" id="1.25.40.10:FF:000090">
    <property type="entry name" value="Pentatricopeptide repeat-containing protein, chloroplastic"/>
    <property type="match status" value="1"/>
</dbReference>
<dbReference type="AlphaFoldDB" id="A0AAQ3Q793"/>